<reference evidence="4 5" key="1">
    <citation type="journal article" date="2012" name="Proc. Natl. Acad. Sci. U.S.A.">
        <title>Comparative genomics of Ceriporiopsis subvermispora and Phanerochaete chrysosporium provide insight into selective ligninolysis.</title>
        <authorList>
            <person name="Fernandez-Fueyo E."/>
            <person name="Ruiz-Duenas F.J."/>
            <person name="Ferreira P."/>
            <person name="Floudas D."/>
            <person name="Hibbett D.S."/>
            <person name="Canessa P."/>
            <person name="Larrondo L.F."/>
            <person name="James T.Y."/>
            <person name="Seelenfreund D."/>
            <person name="Lobos S."/>
            <person name="Polanco R."/>
            <person name="Tello M."/>
            <person name="Honda Y."/>
            <person name="Watanabe T."/>
            <person name="Watanabe T."/>
            <person name="Ryu J.S."/>
            <person name="Kubicek C.P."/>
            <person name="Schmoll M."/>
            <person name="Gaskell J."/>
            <person name="Hammel K.E."/>
            <person name="St John F.J."/>
            <person name="Vanden Wymelenberg A."/>
            <person name="Sabat G."/>
            <person name="Splinter BonDurant S."/>
            <person name="Syed K."/>
            <person name="Yadav J.S."/>
            <person name="Doddapaneni H."/>
            <person name="Subramanian V."/>
            <person name="Lavin J.L."/>
            <person name="Oguiza J.A."/>
            <person name="Perez G."/>
            <person name="Pisabarro A.G."/>
            <person name="Ramirez L."/>
            <person name="Santoyo F."/>
            <person name="Master E."/>
            <person name="Coutinho P.M."/>
            <person name="Henrissat B."/>
            <person name="Lombard V."/>
            <person name="Magnuson J.K."/>
            <person name="Kuees U."/>
            <person name="Hori C."/>
            <person name="Igarashi K."/>
            <person name="Samejima M."/>
            <person name="Held B.W."/>
            <person name="Barry K.W."/>
            <person name="LaButti K.M."/>
            <person name="Lapidus A."/>
            <person name="Lindquist E.A."/>
            <person name="Lucas S.M."/>
            <person name="Riley R."/>
            <person name="Salamov A.A."/>
            <person name="Hoffmeister D."/>
            <person name="Schwenk D."/>
            <person name="Hadar Y."/>
            <person name="Yarden O."/>
            <person name="de Vries R.P."/>
            <person name="Wiebenga A."/>
            <person name="Stenlid J."/>
            <person name="Eastwood D."/>
            <person name="Grigoriev I.V."/>
            <person name="Berka R.M."/>
            <person name="Blanchette R.A."/>
            <person name="Kersten P."/>
            <person name="Martinez A.T."/>
            <person name="Vicuna R."/>
            <person name="Cullen D."/>
        </authorList>
    </citation>
    <scope>NUCLEOTIDE SEQUENCE [LARGE SCALE GENOMIC DNA]</scope>
    <source>
        <strain evidence="4 5">B</strain>
    </source>
</reference>
<accession>M2PF73</accession>
<dbReference type="AlphaFoldDB" id="M2PF73"/>
<feature type="transmembrane region" description="Helical" evidence="2">
    <location>
        <begin position="246"/>
        <end position="266"/>
    </location>
</feature>
<keyword evidence="5" id="KW-1185">Reference proteome</keyword>
<dbReference type="InterPro" id="IPR045340">
    <property type="entry name" value="DUF6533"/>
</dbReference>
<evidence type="ECO:0000256" key="2">
    <source>
        <dbReference type="SAM" id="Phobius"/>
    </source>
</evidence>
<evidence type="ECO:0000259" key="3">
    <source>
        <dbReference type="Pfam" id="PF20151"/>
    </source>
</evidence>
<feature type="transmembrane region" description="Helical" evidence="2">
    <location>
        <begin position="142"/>
        <end position="163"/>
    </location>
</feature>
<evidence type="ECO:0000313" key="5">
    <source>
        <dbReference type="Proteomes" id="UP000016930"/>
    </source>
</evidence>
<feature type="region of interest" description="Disordered" evidence="1">
    <location>
        <begin position="374"/>
        <end position="395"/>
    </location>
</feature>
<evidence type="ECO:0000256" key="1">
    <source>
        <dbReference type="SAM" id="MobiDB-lite"/>
    </source>
</evidence>
<feature type="compositionally biased region" description="Acidic residues" evidence="1">
    <location>
        <begin position="378"/>
        <end position="395"/>
    </location>
</feature>
<feature type="transmembrane region" description="Helical" evidence="2">
    <location>
        <begin position="183"/>
        <end position="206"/>
    </location>
</feature>
<sequence length="607" mass="67797">MSETWGTELEAFQKYAPEVRSMELGTAYVYYYGLTLSSGYETEGSRTYGDSYGRITVFGKFYNTKTMRLLVGLPSYRRSKHFESQQCDRLISLFVINFVSLSGVREHWVLKPATKRGLVFYDILTTLSDEVDYIWRRKFSSVTLLFLLNRHALLVLALLQVYSDFGFATTSALAPSADITLSMRTTTSCSVALNLTSALQMLLIVIQSGTRERHSTHKCGSRGGLTTLSKIAFIAIRVYALSGGRWLISIISLIFGVTGVFSYMYLTPGPQPVLNLLGIPFRQCASSDYIWTSNKFKRSLLLESLAVMSTIMNFQTPLQAIIVSHFLLDIRGAAHGDAFSISDEQQGEPGSQQSSMRFVSFVAPMGGSLDIGSHGNLDGDEYEAEEEGRENETIELEDAIRNASLRPVQYFSRTARLAIQLHSHHVKNRFSDVQLSPTLDHMSTMRKGLMCKAGHARYLYAVWQRARRVRRGGSKDAGKPRKAGQRRQSQHDIFLMIDYLGETQTWEAQLWDALNKAAELFLSAASAYLASPRAETRNGGQLTRRASSPLGGPAVLPVVLCASREKLTVFWGPTEDDFLYSDLDRMAWAEMGVVLVRLVVGVGRVEL</sequence>
<dbReference type="EMBL" id="KB445802">
    <property type="protein sequence ID" value="EMD34559.1"/>
    <property type="molecule type" value="Genomic_DNA"/>
</dbReference>
<feature type="domain" description="DUF6533" evidence="3">
    <location>
        <begin position="118"/>
        <end position="154"/>
    </location>
</feature>
<keyword evidence="2" id="KW-0812">Transmembrane</keyword>
<organism evidence="4 5">
    <name type="scientific">Ceriporiopsis subvermispora (strain B)</name>
    <name type="common">White-rot fungus</name>
    <name type="synonym">Gelatoporia subvermispora</name>
    <dbReference type="NCBI Taxonomy" id="914234"/>
    <lineage>
        <taxon>Eukaryota</taxon>
        <taxon>Fungi</taxon>
        <taxon>Dikarya</taxon>
        <taxon>Basidiomycota</taxon>
        <taxon>Agaricomycotina</taxon>
        <taxon>Agaricomycetes</taxon>
        <taxon>Polyporales</taxon>
        <taxon>Gelatoporiaceae</taxon>
        <taxon>Gelatoporia</taxon>
    </lineage>
</organism>
<keyword evidence="2" id="KW-1133">Transmembrane helix</keyword>
<evidence type="ECO:0000313" key="4">
    <source>
        <dbReference type="EMBL" id="EMD34559.1"/>
    </source>
</evidence>
<dbReference type="Pfam" id="PF20151">
    <property type="entry name" value="DUF6533"/>
    <property type="match status" value="1"/>
</dbReference>
<dbReference type="HOGENOM" id="CLU_449760_0_0_1"/>
<name>M2PF73_CERS8</name>
<protein>
    <recommendedName>
        <fullName evidence="3">DUF6533 domain-containing protein</fullName>
    </recommendedName>
</protein>
<proteinExistence type="predicted"/>
<dbReference type="Proteomes" id="UP000016930">
    <property type="component" value="Unassembled WGS sequence"/>
</dbReference>
<gene>
    <name evidence="4" type="ORF">CERSUDRAFT_75524</name>
</gene>
<keyword evidence="2" id="KW-0472">Membrane</keyword>